<sequence>MTLDYDLMRKANPLLFAPERYDQYPLQPQELMQYLTSASAQAAPRPATSADELDYLLYTGGSKTGTRSAAESGPSLELDLEKKLACEFALYQTHMHRKDAAEKPAMDFTALTKLKAGSEEWFDEMLGLLESINGTDIDLDALRGRNGAETRQKTLSVVGEGAGELPVPTAVGADDAVSKDIPSSGADELQEVISYILSSAIKSGVDIRPRAASDGSQQEFLRGLVDEMLQRAGSASRDSGAAQDDNTALKNSELSTALGDLQLAHTFLTKQYENDRSTHAQDIAKLTRANRELQERLLQSHDELHSAHEQLREAKVGAPVPSADEASTPGSSSYSLGLMRTEFQRLLAESERNHEAELERERAARRELEKQLGR</sequence>
<dbReference type="EMBL" id="BTGD01000006">
    <property type="protein sequence ID" value="GMM56058.1"/>
    <property type="molecule type" value="Genomic_DNA"/>
</dbReference>
<comment type="caution">
    <text evidence="2">The sequence shown here is derived from an EMBL/GenBank/DDBJ whole genome shotgun (WGS) entry which is preliminary data.</text>
</comment>
<evidence type="ECO:0000313" key="3">
    <source>
        <dbReference type="Proteomes" id="UP001377567"/>
    </source>
</evidence>
<feature type="region of interest" description="Disordered" evidence="1">
    <location>
        <begin position="351"/>
        <end position="374"/>
    </location>
</feature>
<reference evidence="2 3" key="1">
    <citation type="journal article" date="2023" name="Elife">
        <title>Identification of key yeast species and microbe-microbe interactions impacting larval growth of Drosophila in the wild.</title>
        <authorList>
            <person name="Mure A."/>
            <person name="Sugiura Y."/>
            <person name="Maeda R."/>
            <person name="Honda K."/>
            <person name="Sakurai N."/>
            <person name="Takahashi Y."/>
            <person name="Watada M."/>
            <person name="Katoh T."/>
            <person name="Gotoh A."/>
            <person name="Gotoh Y."/>
            <person name="Taniguchi I."/>
            <person name="Nakamura K."/>
            <person name="Hayashi T."/>
            <person name="Katayama T."/>
            <person name="Uemura T."/>
            <person name="Hattori Y."/>
        </authorList>
    </citation>
    <scope>NUCLEOTIDE SEQUENCE [LARGE SCALE GENOMIC DNA]</scope>
    <source>
        <strain evidence="2 3">KH-74</strain>
    </source>
</reference>
<proteinExistence type="predicted"/>
<protein>
    <submittedName>
        <fullName evidence="2">Pea2 protein</fullName>
    </submittedName>
</protein>
<organism evidence="2 3">
    <name type="scientific">Maudiozyma humilis</name>
    <name type="common">Sour dough yeast</name>
    <name type="synonym">Kazachstania humilis</name>
    <dbReference type="NCBI Taxonomy" id="51915"/>
    <lineage>
        <taxon>Eukaryota</taxon>
        <taxon>Fungi</taxon>
        <taxon>Dikarya</taxon>
        <taxon>Ascomycota</taxon>
        <taxon>Saccharomycotina</taxon>
        <taxon>Saccharomycetes</taxon>
        <taxon>Saccharomycetales</taxon>
        <taxon>Saccharomycetaceae</taxon>
        <taxon>Maudiozyma</taxon>
    </lineage>
</organism>
<accession>A0AAV5RXB5</accession>
<dbReference type="Proteomes" id="UP001377567">
    <property type="component" value="Unassembled WGS sequence"/>
</dbReference>
<evidence type="ECO:0000313" key="2">
    <source>
        <dbReference type="EMBL" id="GMM56058.1"/>
    </source>
</evidence>
<feature type="region of interest" description="Disordered" evidence="1">
    <location>
        <begin position="309"/>
        <end position="336"/>
    </location>
</feature>
<name>A0AAV5RXB5_MAUHU</name>
<dbReference type="AlphaFoldDB" id="A0AAV5RXB5"/>
<evidence type="ECO:0000256" key="1">
    <source>
        <dbReference type="SAM" id="MobiDB-lite"/>
    </source>
</evidence>
<keyword evidence="3" id="KW-1185">Reference proteome</keyword>
<gene>
    <name evidence="2" type="ORF">DAKH74_026740</name>
</gene>